<dbReference type="InterPro" id="IPR007345">
    <property type="entry name" value="Polysacch_pyruvyl_Trfase"/>
</dbReference>
<accession>A0A173U1K4</accession>
<dbReference type="Proteomes" id="UP000095453">
    <property type="component" value="Unassembled WGS sequence"/>
</dbReference>
<evidence type="ECO:0000259" key="1">
    <source>
        <dbReference type="Pfam" id="PF04230"/>
    </source>
</evidence>
<evidence type="ECO:0000313" key="2">
    <source>
        <dbReference type="EMBL" id="CUN08370.1"/>
    </source>
</evidence>
<dbReference type="AlphaFoldDB" id="A0A173U1K4"/>
<keyword evidence="2" id="KW-0808">Transferase</keyword>
<dbReference type="RefSeq" id="WP_055169211.1">
    <property type="nucleotide sequence ID" value="NZ_CYXX01000012.1"/>
</dbReference>
<proteinExistence type="predicted"/>
<dbReference type="GO" id="GO:0016740">
    <property type="term" value="F:transferase activity"/>
    <property type="evidence" value="ECO:0007669"/>
    <property type="project" value="UniProtKB-KW"/>
</dbReference>
<protein>
    <submittedName>
        <fullName evidence="2">Polysaccharide pyruvyl transferase</fullName>
    </submittedName>
</protein>
<reference evidence="2 3" key="1">
    <citation type="submission" date="2015-09" db="EMBL/GenBank/DDBJ databases">
        <authorList>
            <consortium name="Pathogen Informatics"/>
        </authorList>
    </citation>
    <scope>NUCLEOTIDE SEQUENCE [LARGE SCALE GENOMIC DNA]</scope>
    <source>
        <strain evidence="2 3">2789STDY5608887</strain>
    </source>
</reference>
<gene>
    <name evidence="2" type="ORF">ERS852444_01801</name>
</gene>
<dbReference type="EMBL" id="CYXX01000012">
    <property type="protein sequence ID" value="CUN08370.1"/>
    <property type="molecule type" value="Genomic_DNA"/>
</dbReference>
<evidence type="ECO:0000313" key="3">
    <source>
        <dbReference type="Proteomes" id="UP000095453"/>
    </source>
</evidence>
<sequence length="373" mass="43286">MDEKKKIGILTFHNAHNYGAVLQAYALKTKLNRMGYKAKILNYQNPYIARLYRKGIHIDFWKRDILPSRWGKVFHEVGENLYGLREWENQWTAFEKFIGEKLLDGQEKKLTLDDLAKEQCDVYILGSDQIWARELTHGFDPAYFGQFAPGCKKISYAASVPNGSIPEAEQAYFEQALKSLAHISVREEKLARVVEKLTGKEVTTVVDPTLLLERADYEDLLYEEPLVKEKYIFAYFVVEDELLGKCAEKAAAVLGYRLIELHYKKTPKLKSENMIFDAGPREFLTYIRDAEMIFTNSFHGTVFSILFQKKFYSVYKENGRISNLLTFLNLESRHIKAENEIDDTEVIDYHSVADRLCSYRSQSVDYLKKGIEQ</sequence>
<feature type="domain" description="Polysaccharide pyruvyl transferase" evidence="1">
    <location>
        <begin position="17"/>
        <end position="314"/>
    </location>
</feature>
<dbReference type="Pfam" id="PF04230">
    <property type="entry name" value="PS_pyruv_trans"/>
    <property type="match status" value="1"/>
</dbReference>
<name>A0A173U1K4_9FIRM</name>
<organism evidence="2 3">
    <name type="scientific">Roseburia inulinivorans</name>
    <dbReference type="NCBI Taxonomy" id="360807"/>
    <lineage>
        <taxon>Bacteria</taxon>
        <taxon>Bacillati</taxon>
        <taxon>Bacillota</taxon>
        <taxon>Clostridia</taxon>
        <taxon>Lachnospirales</taxon>
        <taxon>Lachnospiraceae</taxon>
        <taxon>Roseburia</taxon>
    </lineage>
</organism>